<dbReference type="GO" id="GO:0030246">
    <property type="term" value="F:carbohydrate binding"/>
    <property type="evidence" value="ECO:0007669"/>
    <property type="project" value="InterPro"/>
</dbReference>
<dbReference type="AlphaFoldDB" id="A0A3B0XHN1"/>
<dbReference type="PROSITE" id="PS51175">
    <property type="entry name" value="CBM6"/>
    <property type="match status" value="1"/>
</dbReference>
<dbReference type="Gene3D" id="2.60.40.10">
    <property type="entry name" value="Immunoglobulins"/>
    <property type="match status" value="1"/>
</dbReference>
<dbReference type="InterPro" id="IPR024535">
    <property type="entry name" value="RHGA/B-epi-like_pectate_lyase"/>
</dbReference>
<dbReference type="EC" id="2.7.7.7" evidence="2"/>
<gene>
    <name evidence="2" type="ORF">MNBD_GAMMA11-296</name>
</gene>
<protein>
    <submittedName>
        <fullName evidence="2">DNA polymerase III beta subunit</fullName>
        <ecNumber evidence="2">2.7.7.7</ecNumber>
    </submittedName>
</protein>
<dbReference type="InterPro" id="IPR012334">
    <property type="entry name" value="Pectin_lyas_fold"/>
</dbReference>
<dbReference type="InterPro" id="IPR013783">
    <property type="entry name" value="Ig-like_fold"/>
</dbReference>
<keyword evidence="2" id="KW-0548">Nucleotidyltransferase</keyword>
<dbReference type="GO" id="GO:0003887">
    <property type="term" value="F:DNA-directed DNA polymerase activity"/>
    <property type="evidence" value="ECO:0007669"/>
    <property type="project" value="UniProtKB-EC"/>
</dbReference>
<dbReference type="EMBL" id="UOFG01000139">
    <property type="protein sequence ID" value="VAW61129.1"/>
    <property type="molecule type" value="Genomic_DNA"/>
</dbReference>
<reference evidence="2" key="1">
    <citation type="submission" date="2018-06" db="EMBL/GenBank/DDBJ databases">
        <authorList>
            <person name="Zhirakovskaya E."/>
        </authorList>
    </citation>
    <scope>NUCLEOTIDE SEQUENCE</scope>
</reference>
<keyword evidence="2" id="KW-0808">Transferase</keyword>
<evidence type="ECO:0000313" key="2">
    <source>
        <dbReference type="EMBL" id="VAW61129.1"/>
    </source>
</evidence>
<dbReference type="SUPFAM" id="SSF49785">
    <property type="entry name" value="Galactose-binding domain-like"/>
    <property type="match status" value="1"/>
</dbReference>
<name>A0A3B0XHN1_9ZZZZ</name>
<dbReference type="SUPFAM" id="SSF51126">
    <property type="entry name" value="Pectin lyase-like"/>
    <property type="match status" value="1"/>
</dbReference>
<dbReference type="InterPro" id="IPR005084">
    <property type="entry name" value="CBM6"/>
</dbReference>
<dbReference type="Gene3D" id="2.60.120.260">
    <property type="entry name" value="Galactose-binding domain-like"/>
    <property type="match status" value="1"/>
</dbReference>
<dbReference type="InterPro" id="IPR011050">
    <property type="entry name" value="Pectin_lyase_fold/virulence"/>
</dbReference>
<dbReference type="Gene3D" id="2.160.20.10">
    <property type="entry name" value="Single-stranded right-handed beta-helix, Pectin lyase-like"/>
    <property type="match status" value="1"/>
</dbReference>
<dbReference type="InterPro" id="IPR008979">
    <property type="entry name" value="Galactose-bd-like_sf"/>
</dbReference>
<evidence type="ECO:0000259" key="1">
    <source>
        <dbReference type="PROSITE" id="PS51175"/>
    </source>
</evidence>
<sequence>MRNIININSKNLRLTECNQKQIEDYRMQYLKSNSEKERRFLSPIFSPPIAVLFCAMGLTTQIEAGSDKIITENFTNNSSADYLISDSGPVGNRERIAYSDDTGFGWGGYNAETTGSGARIVLRDNGNDIRIKDSSANATNANQGGTYLYTLFSANAAQGDLSPTQSIDLTGSEAAITYETTTTSPDQRIRFLLRDAKNDWYLSNDVVSVSKNTSQRYNISDFTWLKVRPQTAQAMNALDDGGDVAMSTFVDTAPDLGSVTGGGFFIQAGTRTREGILTDELRVSSIAWNGNEVTRSEPGVVNLTLEAEDYTRINDASPGVDSFSQSTRDDASGGTYMQSVGSWGKSWLEYDFVIPTDGVYEIAVRGTGVSTGTNSFRVSIDGGVDSVMQLNKDDSWGWETITDANSGLGPYPLSAGTHTLRLKKREPNAKIDQLRIAGTSAVNLPVTGLSTNRIEFGEQVLGGVSAARSVNLSNNGTAPLNISGIFTTVDFSETNDCNNVVAVNANCTINVKFAPSRTGVTTGELSIASDDINSPAQVILTGSDPQTPTQPGSWRSALYPENWKPGDRDADGNFLQDFSYAGYHKGEQEIPVNPPGRIYDVTQAPYNADNSGSRNSAPAIQRAINAAKRAGSGIVYFPAGTYRITSTSSIKIDASNIVLRGDGPGITKLYLDVENARKGSLVWFGKDVNDWADAVPGTAVKVAQNIAVESRKIKLDSWPGLFKVGDEIIIAHDITAAWVDDHNMRKYWIDQKNRVGSSRSAPRYYRTITALDSVNKEITVDIPIRYIMKTRDNLRVYKPVQKVVVEVGIEDLSLGMKQHSAYRGGRLPTNANYKNANGTGVEKAAYELYESAVIRMEGVKNGWVRNVTTYRPPDNASDLHIHSRGINLVDSRNITITETRIEKPQSRTGGGNGYLYRIDNSQENLIINSTAVAGRHNFTIQFFRSSGNVFHKYTSIDSHFPSDTHGSLSPANLVDNSSFSGTGNGYWGVSFRNRGATSGAGWTTTQSVFWNLESRSEYDIFKHNNPSYISRPYFSDQFATGYTIGTSAINNGLFYTCPPVKSDPLYDAVELKRCRKSDDYVEGIGQGATLSPQSLYIDQRARRTGK</sequence>
<dbReference type="NCBIfam" id="NF012200">
    <property type="entry name" value="choice_anch_D"/>
    <property type="match status" value="1"/>
</dbReference>
<organism evidence="2">
    <name type="scientific">hydrothermal vent metagenome</name>
    <dbReference type="NCBI Taxonomy" id="652676"/>
    <lineage>
        <taxon>unclassified sequences</taxon>
        <taxon>metagenomes</taxon>
        <taxon>ecological metagenomes</taxon>
    </lineage>
</organism>
<dbReference type="Pfam" id="PF12708">
    <property type="entry name" value="Pect-lyase_RHGA_epim"/>
    <property type="match status" value="1"/>
</dbReference>
<proteinExistence type="predicted"/>
<accession>A0A3B0XHN1</accession>
<feature type="domain" description="CBM6" evidence="1">
    <location>
        <begin position="303"/>
        <end position="437"/>
    </location>
</feature>